<comment type="caution">
    <text evidence="8">The sequence shown here is derived from an EMBL/GenBank/DDBJ whole genome shotgun (WGS) entry which is preliminary data.</text>
</comment>
<evidence type="ECO:0000256" key="6">
    <source>
        <dbReference type="PROSITE-ProRule" id="PRU00169"/>
    </source>
</evidence>
<dbReference type="PANTHER" id="PTHR48111">
    <property type="entry name" value="REGULATOR OF RPOS"/>
    <property type="match status" value="1"/>
</dbReference>
<keyword evidence="9" id="KW-1185">Reference proteome</keyword>
<proteinExistence type="predicted"/>
<dbReference type="InterPro" id="IPR039420">
    <property type="entry name" value="WalR-like"/>
</dbReference>
<dbReference type="Proteomes" id="UP000175989">
    <property type="component" value="Unassembled WGS sequence"/>
</dbReference>
<evidence type="ECO:0000256" key="1">
    <source>
        <dbReference type="ARBA" id="ARBA00022553"/>
    </source>
</evidence>
<dbReference type="GO" id="GO:0005829">
    <property type="term" value="C:cytosol"/>
    <property type="evidence" value="ECO:0007669"/>
    <property type="project" value="TreeGrafter"/>
</dbReference>
<evidence type="ECO:0000313" key="9">
    <source>
        <dbReference type="Proteomes" id="UP000175989"/>
    </source>
</evidence>
<sequence length="132" mass="13816">MAAGGPSLRLMVVDDNQDAGRTLGALLEAQGRQVLIFEDAETALRASAVAPVDAFILDIGLPDMDGYELARRLRAQAATAGKLLIALTGYGQAHDRVLSKAAGFDHHFVKPVDHAALGRVLAEGRAGTQDGV</sequence>
<evidence type="ECO:0000259" key="7">
    <source>
        <dbReference type="PROSITE" id="PS50110"/>
    </source>
</evidence>
<dbReference type="InterPro" id="IPR011006">
    <property type="entry name" value="CheY-like_superfamily"/>
</dbReference>
<evidence type="ECO:0000313" key="8">
    <source>
        <dbReference type="EMBL" id="OFA07724.1"/>
    </source>
</evidence>
<keyword evidence="1 6" id="KW-0597">Phosphoprotein</keyword>
<gene>
    <name evidence="8" type="primary">phoP_2</name>
    <name evidence="8" type="ORF">DUPY_11210</name>
</gene>
<evidence type="ECO:0000256" key="5">
    <source>
        <dbReference type="ARBA" id="ARBA00023163"/>
    </source>
</evidence>
<accession>A0A1E7X524</accession>
<dbReference type="InterPro" id="IPR001789">
    <property type="entry name" value="Sig_transdc_resp-reg_receiver"/>
</dbReference>
<evidence type="ECO:0000256" key="3">
    <source>
        <dbReference type="ARBA" id="ARBA00023015"/>
    </source>
</evidence>
<evidence type="ECO:0000256" key="4">
    <source>
        <dbReference type="ARBA" id="ARBA00023125"/>
    </source>
</evidence>
<dbReference type="GO" id="GO:0006355">
    <property type="term" value="P:regulation of DNA-templated transcription"/>
    <property type="evidence" value="ECO:0007669"/>
    <property type="project" value="TreeGrafter"/>
</dbReference>
<dbReference type="SMART" id="SM00448">
    <property type="entry name" value="REC"/>
    <property type="match status" value="1"/>
</dbReference>
<dbReference type="AlphaFoldDB" id="A0A1E7X524"/>
<evidence type="ECO:0000256" key="2">
    <source>
        <dbReference type="ARBA" id="ARBA00023012"/>
    </source>
</evidence>
<dbReference type="GO" id="GO:0000976">
    <property type="term" value="F:transcription cis-regulatory region binding"/>
    <property type="evidence" value="ECO:0007669"/>
    <property type="project" value="TreeGrafter"/>
</dbReference>
<dbReference type="EMBL" id="LROM01000058">
    <property type="protein sequence ID" value="OFA07724.1"/>
    <property type="molecule type" value="Genomic_DNA"/>
</dbReference>
<dbReference type="Gene3D" id="3.40.50.2300">
    <property type="match status" value="1"/>
</dbReference>
<feature type="domain" description="Response regulatory" evidence="7">
    <location>
        <begin position="9"/>
        <end position="125"/>
    </location>
</feature>
<keyword evidence="5" id="KW-0804">Transcription</keyword>
<keyword evidence="2" id="KW-0902">Two-component regulatory system</keyword>
<dbReference type="SUPFAM" id="SSF52172">
    <property type="entry name" value="CheY-like"/>
    <property type="match status" value="1"/>
</dbReference>
<dbReference type="PANTHER" id="PTHR48111:SF1">
    <property type="entry name" value="TWO-COMPONENT RESPONSE REGULATOR ORR33"/>
    <property type="match status" value="1"/>
</dbReference>
<dbReference type="GO" id="GO:0032993">
    <property type="term" value="C:protein-DNA complex"/>
    <property type="evidence" value="ECO:0007669"/>
    <property type="project" value="TreeGrafter"/>
</dbReference>
<keyword evidence="4" id="KW-0238">DNA-binding</keyword>
<dbReference type="Pfam" id="PF00072">
    <property type="entry name" value="Response_reg"/>
    <property type="match status" value="1"/>
</dbReference>
<dbReference type="PROSITE" id="PS50110">
    <property type="entry name" value="RESPONSE_REGULATORY"/>
    <property type="match status" value="1"/>
</dbReference>
<name>A0A1E7X524_9BURK</name>
<dbReference type="GO" id="GO:0000156">
    <property type="term" value="F:phosphorelay response regulator activity"/>
    <property type="evidence" value="ECO:0007669"/>
    <property type="project" value="TreeGrafter"/>
</dbReference>
<reference evidence="9" key="1">
    <citation type="journal article" date="2016" name="Front. Microbiol.">
        <title>Molecular Keys to the Janthinobacterium and Duganella spp. Interaction with the Plant Pathogen Fusarium graminearum.</title>
        <authorList>
            <person name="Haack F.S."/>
            <person name="Poehlein A."/>
            <person name="Kroger C."/>
            <person name="Voigt C.A."/>
            <person name="Piepenbring M."/>
            <person name="Bode H.B."/>
            <person name="Daniel R."/>
            <person name="Schafer W."/>
            <person name="Streit W.R."/>
        </authorList>
    </citation>
    <scope>NUCLEOTIDE SEQUENCE [LARGE SCALE GENOMIC DNA]</scope>
    <source>
        <strain evidence="9">T54</strain>
    </source>
</reference>
<dbReference type="PATRIC" id="fig|762836.4.peg.1171"/>
<keyword evidence="3" id="KW-0805">Transcription regulation</keyword>
<protein>
    <submittedName>
        <fullName evidence="8">Alkaline phosphatase synthesis transcriptional regulatory protein PhoP</fullName>
    </submittedName>
</protein>
<organism evidence="8 9">
    <name type="scientific">Duganella phyllosphaerae</name>
    <dbReference type="NCBI Taxonomy" id="762836"/>
    <lineage>
        <taxon>Bacteria</taxon>
        <taxon>Pseudomonadati</taxon>
        <taxon>Pseudomonadota</taxon>
        <taxon>Betaproteobacteria</taxon>
        <taxon>Burkholderiales</taxon>
        <taxon>Oxalobacteraceae</taxon>
        <taxon>Telluria group</taxon>
        <taxon>Duganella</taxon>
    </lineage>
</organism>
<feature type="modified residue" description="4-aspartylphosphate" evidence="6">
    <location>
        <position position="58"/>
    </location>
</feature>